<feature type="domain" description="Replicative helicase loading/DNA remodeling protein DnaB N-terminal winged helix" evidence="3">
    <location>
        <begin position="4"/>
        <end position="191"/>
    </location>
</feature>
<dbReference type="RefSeq" id="WP_156007029.1">
    <property type="nucleotide sequence ID" value="NZ_CP046276.1"/>
</dbReference>
<dbReference type="InterPro" id="IPR006343">
    <property type="entry name" value="DnaB/C_C"/>
</dbReference>
<dbReference type="AlphaFoldDB" id="A0A6I6CBD0"/>
<dbReference type="InterPro" id="IPR058660">
    <property type="entry name" value="WHD_DnaB"/>
</dbReference>
<dbReference type="EMBL" id="CP046276">
    <property type="protein sequence ID" value="QGS52255.1"/>
    <property type="molecule type" value="Genomic_DNA"/>
</dbReference>
<evidence type="ECO:0000313" key="5">
    <source>
        <dbReference type="Proteomes" id="UP000424468"/>
    </source>
</evidence>
<reference evidence="4 5" key="1">
    <citation type="submission" date="2019-11" db="EMBL/GenBank/DDBJ databases">
        <title>Complete genome sequence of Spiroplasma tabanidicola TAUS-1 (DSM 22603).</title>
        <authorList>
            <person name="Huang C.-T."/>
            <person name="Lin Y.-C."/>
            <person name="Kuo C.-H."/>
        </authorList>
    </citation>
    <scope>NUCLEOTIDE SEQUENCE [LARGE SCALE GENOMIC DNA]</scope>
    <source>
        <strain evidence="4 5">TAUS-1</strain>
    </source>
</reference>
<gene>
    <name evidence="4" type="primary">dnaB</name>
    <name evidence="4" type="ORF">STABA_v1c09000</name>
</gene>
<dbReference type="Pfam" id="PF07261">
    <property type="entry name" value="DnaB_2"/>
    <property type="match status" value="1"/>
</dbReference>
<dbReference type="Pfam" id="PF25888">
    <property type="entry name" value="WHD_DnaB"/>
    <property type="match status" value="1"/>
</dbReference>
<evidence type="ECO:0000313" key="4">
    <source>
        <dbReference type="EMBL" id="QGS52255.1"/>
    </source>
</evidence>
<keyword evidence="5" id="KW-1185">Reference proteome</keyword>
<protein>
    <submittedName>
        <fullName evidence="4">Chromosome replication initiation and membrane attachment protein</fullName>
    </submittedName>
</protein>
<evidence type="ECO:0000259" key="2">
    <source>
        <dbReference type="Pfam" id="PF07261"/>
    </source>
</evidence>
<dbReference type="OrthoDB" id="387560at2"/>
<accession>A0A6I6CBD0</accession>
<dbReference type="KEGG" id="stab:STABA_v1c09000"/>
<name>A0A6I6CBD0_9MOLU</name>
<comment type="similarity">
    <text evidence="1">Belongs to the DnaB/DnaD family.</text>
</comment>
<evidence type="ECO:0000259" key="3">
    <source>
        <dbReference type="Pfam" id="PF25888"/>
    </source>
</evidence>
<feature type="domain" description="DnaB/C C-terminal" evidence="2">
    <location>
        <begin position="307"/>
        <end position="367"/>
    </location>
</feature>
<evidence type="ECO:0000256" key="1">
    <source>
        <dbReference type="ARBA" id="ARBA00093462"/>
    </source>
</evidence>
<organism evidence="4 5">
    <name type="scientific">Spiroplasma tabanidicola</name>
    <dbReference type="NCBI Taxonomy" id="324079"/>
    <lineage>
        <taxon>Bacteria</taxon>
        <taxon>Bacillati</taxon>
        <taxon>Mycoplasmatota</taxon>
        <taxon>Mollicutes</taxon>
        <taxon>Entomoplasmatales</taxon>
        <taxon>Spiroplasmataceae</taxon>
        <taxon>Spiroplasma</taxon>
    </lineage>
</organism>
<proteinExistence type="inferred from homology"/>
<sequence length="417" mass="48860">MRNYTYKVVLKNRIDLLDDKVLSYLYQPILGLRSVALYKTLFHEAEVIKELKKTEIYDEKRLLDISLISSDKLTKAIKRLEAMGLVVTLENKAKNSIIFNLYSPLEPKDYFANRLFNAALLDKIGDKNYEIAKLTFKEENDLNDNGYQNTSSKFLEVFEEFNKKIENTICNDFEFRQNKTNVLLKDLNFERIIKKLAENKVYVSKENIKLKEVIEEVYISYSLTEDIIVQALIKAYDAENVDLDIEKFYISISSKYFVHEDTSELKAEFDPELNKKNKTNAKIKEMETIDPITFLELLMGVDNLALEELEIIRSLRREHKLRDGVVNCLLEFSYLKNDSKIVKNYLLKIAKTINERGITNAKETMEYLKLANKKSNPKKPMSSNFHTKLWEEEIKKDTYILEVDENIKIDPTLWGDI</sequence>
<dbReference type="Proteomes" id="UP000424468">
    <property type="component" value="Chromosome"/>
</dbReference>